<comment type="caution">
    <text evidence="2">The sequence shown here is derived from an EMBL/GenBank/DDBJ whole genome shotgun (WGS) entry which is preliminary data.</text>
</comment>
<dbReference type="Proteomes" id="UP000250321">
    <property type="component" value="Unassembled WGS sequence"/>
</dbReference>
<sequence length="135" mass="15106">MHEFQSSPCDRLPPTTARLAGLVSEEKAIPLSVKRNLPFISKSGDIVGSSPRRSRDQEHRVPAVLEKGQRRRQVNRNRRRSQARRRRRSQVASSGPPRTKEVTPPAHSQPSKPIASESQGRAGKARETTPLRSKC</sequence>
<keyword evidence="3" id="KW-1185">Reference proteome</keyword>
<protein>
    <submittedName>
        <fullName evidence="2">Uncharacterized protein</fullName>
    </submittedName>
</protein>
<organism evidence="2 3">
    <name type="scientific">Prunus yedoensis var. nudiflora</name>
    <dbReference type="NCBI Taxonomy" id="2094558"/>
    <lineage>
        <taxon>Eukaryota</taxon>
        <taxon>Viridiplantae</taxon>
        <taxon>Streptophyta</taxon>
        <taxon>Embryophyta</taxon>
        <taxon>Tracheophyta</taxon>
        <taxon>Spermatophyta</taxon>
        <taxon>Magnoliopsida</taxon>
        <taxon>eudicotyledons</taxon>
        <taxon>Gunneridae</taxon>
        <taxon>Pentapetalae</taxon>
        <taxon>rosids</taxon>
        <taxon>fabids</taxon>
        <taxon>Rosales</taxon>
        <taxon>Rosaceae</taxon>
        <taxon>Amygdaloideae</taxon>
        <taxon>Amygdaleae</taxon>
        <taxon>Prunus</taxon>
    </lineage>
</organism>
<gene>
    <name evidence="2" type="ORF">Pyn_34312</name>
</gene>
<evidence type="ECO:0000313" key="3">
    <source>
        <dbReference type="Proteomes" id="UP000250321"/>
    </source>
</evidence>
<evidence type="ECO:0000256" key="1">
    <source>
        <dbReference type="SAM" id="MobiDB-lite"/>
    </source>
</evidence>
<name>A0A314Z920_PRUYE</name>
<feature type="compositionally biased region" description="Basic residues" evidence="1">
    <location>
        <begin position="69"/>
        <end position="89"/>
    </location>
</feature>
<proteinExistence type="predicted"/>
<feature type="region of interest" description="Disordered" evidence="1">
    <location>
        <begin position="31"/>
        <end position="135"/>
    </location>
</feature>
<dbReference type="EMBL" id="PJQY01000122">
    <property type="protein sequence ID" value="PQQ18152.1"/>
    <property type="molecule type" value="Genomic_DNA"/>
</dbReference>
<accession>A0A314Z920</accession>
<reference evidence="2 3" key="1">
    <citation type="submission" date="2018-02" db="EMBL/GenBank/DDBJ databases">
        <title>Draft genome of wild Prunus yedoensis var. nudiflora.</title>
        <authorList>
            <person name="Baek S."/>
            <person name="Kim J.-H."/>
            <person name="Choi K."/>
            <person name="Kim G.-B."/>
            <person name="Cho A."/>
            <person name="Jang H."/>
            <person name="Shin C.-H."/>
            <person name="Yu H.-J."/>
            <person name="Mun J.-H."/>
        </authorList>
    </citation>
    <scope>NUCLEOTIDE SEQUENCE [LARGE SCALE GENOMIC DNA]</scope>
    <source>
        <strain evidence="3">cv. Jeju island</strain>
        <tissue evidence="2">Leaf</tissue>
    </source>
</reference>
<feature type="compositionally biased region" description="Polar residues" evidence="1">
    <location>
        <begin position="106"/>
        <end position="119"/>
    </location>
</feature>
<dbReference type="AlphaFoldDB" id="A0A314Z920"/>
<evidence type="ECO:0000313" key="2">
    <source>
        <dbReference type="EMBL" id="PQQ18152.1"/>
    </source>
</evidence>